<comment type="caution">
    <text evidence="2">The sequence shown here is derived from an EMBL/GenBank/DDBJ whole genome shotgun (WGS) entry which is preliminary data.</text>
</comment>
<dbReference type="RefSeq" id="WP_047855187.1">
    <property type="nucleotide sequence ID" value="NZ_CP011509.1"/>
</dbReference>
<evidence type="ECO:0000313" key="2">
    <source>
        <dbReference type="EMBL" id="REG32966.1"/>
    </source>
</evidence>
<proteinExistence type="predicted"/>
<gene>
    <name evidence="2" type="ORF">ATI61_104256</name>
</gene>
<organism evidence="2 3">
    <name type="scientific">Archangium gephyra</name>
    <dbReference type="NCBI Taxonomy" id="48"/>
    <lineage>
        <taxon>Bacteria</taxon>
        <taxon>Pseudomonadati</taxon>
        <taxon>Myxococcota</taxon>
        <taxon>Myxococcia</taxon>
        <taxon>Myxococcales</taxon>
        <taxon>Cystobacterineae</taxon>
        <taxon>Archangiaceae</taxon>
        <taxon>Archangium</taxon>
    </lineage>
</organism>
<dbReference type="EMBL" id="QUMU01000004">
    <property type="protein sequence ID" value="REG32966.1"/>
    <property type="molecule type" value="Genomic_DNA"/>
</dbReference>
<sequence length="615" mass="63958">MRLPVCSARAVPRGGRAGFTLLALLLVLAAMTLVVATTMQLGEDERRSASLVRHDARALALAELGVERSRAYLAALLARDVDLDRALDPKLNTECILLPALGAGQEDDHLPLFDDPGADEVELPGTGKRFRRVPHADGAYLVRFDDNDDDGDSPASEAATSNNPGLGCEEGDLLAPGKSNPVRDRDQTVILTVVGLYPGSDPATAQARKVLRVRVGPQPAAGIIAGGTIDLDGASHVCGAHGDIFATGDIAGTGCICGTGCKGGPPKKQACDANTTCVAQSGGDVCSATGGGSSSQCIPGTSVPPPPPVRVWSSLNAPPGCTGGVCTPFYYLREQGGGAQVFMWNYTRTGCAKPLACPRIFHPGESSTTTEPCGKCWDKVYDVSSCSGAKSKEVRKLDDVSLTAPIPLPWVSTCTNSAPVIWKTSNPAFGSIVKDCDLSTGPYPELSPGKWSKDAVFNGSFQATGALLPRGVWMVEGNVDFSGNSLACTAFPSGWKLSVLAQGSMDINAELSLRPALPTGVALLAGRDMKVWKGNTFIETCGESAALLVHEQFYMVADTHLTGQLVVENAADCSGTVNGPSGITLKGNATIEVSASPPISSGRPAAVLEWSESSY</sequence>
<keyword evidence="3" id="KW-1185">Reference proteome</keyword>
<protein>
    <recommendedName>
        <fullName evidence="4">Type 4 fimbrial biogenesis protein PilX N-terminal domain-containing protein</fullName>
    </recommendedName>
</protein>
<evidence type="ECO:0008006" key="4">
    <source>
        <dbReference type="Google" id="ProtNLM"/>
    </source>
</evidence>
<name>A0ABX9K464_9BACT</name>
<accession>A0ABX9K464</accession>
<evidence type="ECO:0000313" key="3">
    <source>
        <dbReference type="Proteomes" id="UP000256345"/>
    </source>
</evidence>
<dbReference type="Proteomes" id="UP000256345">
    <property type="component" value="Unassembled WGS sequence"/>
</dbReference>
<feature type="region of interest" description="Disordered" evidence="1">
    <location>
        <begin position="142"/>
        <end position="181"/>
    </location>
</feature>
<reference evidence="2 3" key="1">
    <citation type="submission" date="2018-08" db="EMBL/GenBank/DDBJ databases">
        <title>Genomic Encyclopedia of Archaeal and Bacterial Type Strains, Phase II (KMG-II): from individual species to whole genera.</title>
        <authorList>
            <person name="Goeker M."/>
        </authorList>
    </citation>
    <scope>NUCLEOTIDE SEQUENCE [LARGE SCALE GENOMIC DNA]</scope>
    <source>
        <strain evidence="2 3">DSM 2261</strain>
    </source>
</reference>
<evidence type="ECO:0000256" key="1">
    <source>
        <dbReference type="SAM" id="MobiDB-lite"/>
    </source>
</evidence>